<dbReference type="GO" id="GO:0061172">
    <property type="term" value="P:regulation of establishment of bipolar cell polarity"/>
    <property type="evidence" value="ECO:0007669"/>
    <property type="project" value="TreeGrafter"/>
</dbReference>
<organism evidence="3 4">
    <name type="scientific">Bagarius yarrelli</name>
    <name type="common">Goonch</name>
    <name type="synonym">Bagrus yarrelli</name>
    <dbReference type="NCBI Taxonomy" id="175774"/>
    <lineage>
        <taxon>Eukaryota</taxon>
        <taxon>Metazoa</taxon>
        <taxon>Chordata</taxon>
        <taxon>Craniata</taxon>
        <taxon>Vertebrata</taxon>
        <taxon>Euteleostomi</taxon>
        <taxon>Actinopterygii</taxon>
        <taxon>Neopterygii</taxon>
        <taxon>Teleostei</taxon>
        <taxon>Ostariophysi</taxon>
        <taxon>Siluriformes</taxon>
        <taxon>Sisoridae</taxon>
        <taxon>Sisorinae</taxon>
        <taxon>Bagarius</taxon>
    </lineage>
</organism>
<dbReference type="CDD" id="cd17117">
    <property type="entry name" value="RA_ANKFN1_like"/>
    <property type="match status" value="1"/>
</dbReference>
<protein>
    <recommendedName>
        <fullName evidence="2">Ras-associating domain-containing protein</fullName>
    </recommendedName>
</protein>
<feature type="domain" description="Ras-associating" evidence="2">
    <location>
        <begin position="207"/>
        <end position="321"/>
    </location>
</feature>
<feature type="region of interest" description="Disordered" evidence="1">
    <location>
        <begin position="32"/>
        <end position="68"/>
    </location>
</feature>
<dbReference type="PANTHER" id="PTHR21437:SF2">
    <property type="entry name" value="ANKYRIN REPEAT AND FIBRONECTIN TYPE-III DOMAIN-CONTAINING PROTEIN 1-LIKE"/>
    <property type="match status" value="1"/>
</dbReference>
<keyword evidence="4" id="KW-1185">Reference proteome</keyword>
<gene>
    <name evidence="3" type="ORF">Baya_10402</name>
</gene>
<comment type="caution">
    <text evidence="3">The sequence shown here is derived from an EMBL/GenBank/DDBJ whole genome shotgun (WGS) entry which is preliminary data.</text>
</comment>
<dbReference type="GO" id="GO:0005819">
    <property type="term" value="C:spindle"/>
    <property type="evidence" value="ECO:0007669"/>
    <property type="project" value="TreeGrafter"/>
</dbReference>
<reference evidence="3 4" key="1">
    <citation type="journal article" date="2019" name="Genome Biol. Evol.">
        <title>Whole-Genome Sequencing of the Giant Devil Catfish, Bagarius yarrelli.</title>
        <authorList>
            <person name="Jiang W."/>
            <person name="Lv Y."/>
            <person name="Cheng L."/>
            <person name="Yang K."/>
            <person name="Chao B."/>
            <person name="Wang X."/>
            <person name="Li Y."/>
            <person name="Pan X."/>
            <person name="You X."/>
            <person name="Zhang Y."/>
            <person name="Yang J."/>
            <person name="Li J."/>
            <person name="Zhang X."/>
            <person name="Liu S."/>
            <person name="Sun C."/>
            <person name="Yang J."/>
            <person name="Shi Q."/>
        </authorList>
    </citation>
    <scope>NUCLEOTIDE SEQUENCE [LARGE SCALE GENOMIC DNA]</scope>
    <source>
        <strain evidence="3">JWS20170419001</strain>
        <tissue evidence="3">Muscle</tissue>
    </source>
</reference>
<dbReference type="Proteomes" id="UP000319801">
    <property type="component" value="Unassembled WGS sequence"/>
</dbReference>
<dbReference type="GO" id="GO:0007165">
    <property type="term" value="P:signal transduction"/>
    <property type="evidence" value="ECO:0007669"/>
    <property type="project" value="InterPro"/>
</dbReference>
<dbReference type="OrthoDB" id="2428204at2759"/>
<feature type="compositionally biased region" description="Low complexity" evidence="1">
    <location>
        <begin position="154"/>
        <end position="168"/>
    </location>
</feature>
<proteinExistence type="predicted"/>
<dbReference type="GO" id="GO:0000132">
    <property type="term" value="P:establishment of mitotic spindle orientation"/>
    <property type="evidence" value="ECO:0007669"/>
    <property type="project" value="TreeGrafter"/>
</dbReference>
<dbReference type="InterPro" id="IPR039269">
    <property type="entry name" value="ANKFN1"/>
</dbReference>
<dbReference type="EMBL" id="VCAZ01000068">
    <property type="protein sequence ID" value="TSO57264.1"/>
    <property type="molecule type" value="Genomic_DNA"/>
</dbReference>
<evidence type="ECO:0000313" key="4">
    <source>
        <dbReference type="Proteomes" id="UP000319801"/>
    </source>
</evidence>
<name>A0A556UF32_BAGYA</name>
<evidence type="ECO:0000259" key="2">
    <source>
        <dbReference type="PROSITE" id="PS50200"/>
    </source>
</evidence>
<accession>A0A556UF32</accession>
<dbReference type="AlphaFoldDB" id="A0A556UF32"/>
<sequence length="334" mass="36792">MVEVLQFARYKQQPSGVTLGSIIDFSKESIVEKTPSTSSQPDYVPSPTPSPVESPIQSPKSGHKFLDPLSDDEGSLDVFLTPDSDYSSSPRELDLLPSLHPAPYTHTLHQPDVLCSGGGVKVASELIDSEFVLPSRQIELLHITEKKTALCVRTSSLETPSMPSTTTPNPSPSKARPGNARSLSEDSGRKLNSSHPRNSSHRLCYSTVRIYPQYYTGLPKETSVKLRVTIHTTAKEMVQLVVQEINILCARLQSAAQQCVCPVQVCVCGTDVCVYAAEQLDHFALVLLTEGREKWLQDDFCPLTLQNPWTHGRLCVRFKQCSSFTLQHGRATAV</sequence>
<evidence type="ECO:0000256" key="1">
    <source>
        <dbReference type="SAM" id="MobiDB-lite"/>
    </source>
</evidence>
<dbReference type="PANTHER" id="PTHR21437">
    <property type="entry name" value="WIDE AWAKE"/>
    <property type="match status" value="1"/>
</dbReference>
<dbReference type="PROSITE" id="PS50200">
    <property type="entry name" value="RA"/>
    <property type="match status" value="1"/>
</dbReference>
<dbReference type="InterPro" id="IPR000159">
    <property type="entry name" value="RA_dom"/>
</dbReference>
<evidence type="ECO:0000313" key="3">
    <source>
        <dbReference type="EMBL" id="TSO57264.1"/>
    </source>
</evidence>
<feature type="region of interest" description="Disordered" evidence="1">
    <location>
        <begin position="154"/>
        <end position="200"/>
    </location>
</feature>